<evidence type="ECO:0000313" key="2">
    <source>
        <dbReference type="Proteomes" id="UP001597478"/>
    </source>
</evidence>
<dbReference type="GO" id="GO:0008237">
    <property type="term" value="F:metallopeptidase activity"/>
    <property type="evidence" value="ECO:0007669"/>
    <property type="project" value="UniProtKB-KW"/>
</dbReference>
<accession>A0ABW5W7R1</accession>
<dbReference type="PANTHER" id="PTHR39420:SF1">
    <property type="entry name" value="HYDROLASE"/>
    <property type="match status" value="1"/>
</dbReference>
<keyword evidence="2" id="KW-1185">Reference proteome</keyword>
<sequence>MNRAQQQQDEQAANPLVDWSVAASTGAFLARGGPSVSMAEAERAVAELRELTVDAERHVRELTGLGAGLPLLPGDVVDRPGWVRAAAAGFDELTSRALPLTQKSPLAPLVASGAGVQTGVVLAFLGSRVLGQYDPFGGDDKMGRLLLVAPNVVTAQQAMDVPGRDFRMWVCLHECTHRLQFTAVGWLRDYFADEVARLVGGLAESDGLVTILGRLPESLREVRKAKADGSLALAELLQSPAQREVFDRILALSTLLEGHADYVMDAVGPEVVPSVATIRRRFTARRKGGGLLDRLLRSLLGIDAKVRQYALGATFTRRVVDAVGMEGFNAVWTSPNTLPSRAEIRDPQAWLRRVH</sequence>
<name>A0ABW5W7R1_9PSEU</name>
<dbReference type="NCBIfam" id="TIGR03624">
    <property type="entry name" value="putative hydrolase"/>
    <property type="match status" value="1"/>
</dbReference>
<organism evidence="1 2">
    <name type="scientific">Prauserella oleivorans</name>
    <dbReference type="NCBI Taxonomy" id="1478153"/>
    <lineage>
        <taxon>Bacteria</taxon>
        <taxon>Bacillati</taxon>
        <taxon>Actinomycetota</taxon>
        <taxon>Actinomycetes</taxon>
        <taxon>Pseudonocardiales</taxon>
        <taxon>Pseudonocardiaceae</taxon>
        <taxon>Prauserella</taxon>
    </lineage>
</organism>
<dbReference type="SUPFAM" id="SSF55486">
    <property type="entry name" value="Metalloproteases ('zincins'), catalytic domain"/>
    <property type="match status" value="1"/>
</dbReference>
<dbReference type="EMBL" id="JBHUOF010000010">
    <property type="protein sequence ID" value="MFD2799606.1"/>
    <property type="molecule type" value="Genomic_DNA"/>
</dbReference>
<dbReference type="InterPro" id="IPR018766">
    <property type="entry name" value="Zinicin_2"/>
</dbReference>
<comment type="caution">
    <text evidence="1">The sequence shown here is derived from an EMBL/GenBank/DDBJ whole genome shotgun (WGS) entry which is preliminary data.</text>
</comment>
<proteinExistence type="predicted"/>
<dbReference type="NCBIfam" id="TIGR03883">
    <property type="entry name" value="DUF2342_F420"/>
    <property type="match status" value="1"/>
</dbReference>
<dbReference type="InterPro" id="IPR042271">
    <property type="entry name" value="Zinicin_2_N"/>
</dbReference>
<dbReference type="InterPro" id="IPR022454">
    <property type="entry name" value="CHP03883_F420-assoc"/>
</dbReference>
<gene>
    <name evidence="1" type="ORF">ACFS2C_09390</name>
</gene>
<dbReference type="RefSeq" id="WP_377392498.1">
    <property type="nucleotide sequence ID" value="NZ_JBHSAN010000029.1"/>
</dbReference>
<reference evidence="2" key="1">
    <citation type="journal article" date="2019" name="Int. J. Syst. Evol. Microbiol.">
        <title>The Global Catalogue of Microorganisms (GCM) 10K type strain sequencing project: providing services to taxonomists for standard genome sequencing and annotation.</title>
        <authorList>
            <consortium name="The Broad Institute Genomics Platform"/>
            <consortium name="The Broad Institute Genome Sequencing Center for Infectious Disease"/>
            <person name="Wu L."/>
            <person name="Ma J."/>
        </authorList>
    </citation>
    <scope>NUCLEOTIDE SEQUENCE [LARGE SCALE GENOMIC DNA]</scope>
    <source>
        <strain evidence="2">IBRC-M 10906</strain>
    </source>
</reference>
<evidence type="ECO:0000313" key="1">
    <source>
        <dbReference type="EMBL" id="MFD2799606.1"/>
    </source>
</evidence>
<dbReference type="Gene3D" id="1.20.150.30">
    <property type="entry name" value="Zincin-like metallopeptidase, N-terminal domain"/>
    <property type="match status" value="1"/>
</dbReference>
<keyword evidence="1" id="KW-0645">Protease</keyword>
<keyword evidence="1" id="KW-0482">Metalloprotease</keyword>
<dbReference type="Proteomes" id="UP001597478">
    <property type="component" value="Unassembled WGS sequence"/>
</dbReference>
<dbReference type="Pfam" id="PF10103">
    <property type="entry name" value="Zincin_2"/>
    <property type="match status" value="1"/>
</dbReference>
<protein>
    <submittedName>
        <fullName evidence="1">Zinc-dependent metalloprotease</fullName>
    </submittedName>
</protein>
<dbReference type="PANTHER" id="PTHR39420">
    <property type="match status" value="1"/>
</dbReference>
<keyword evidence="1" id="KW-0378">Hydrolase</keyword>